<accession>A0A2T7P0R4</accession>
<feature type="compositionally biased region" description="Basic and acidic residues" evidence="1">
    <location>
        <begin position="670"/>
        <end position="684"/>
    </location>
</feature>
<feature type="compositionally biased region" description="Polar residues" evidence="1">
    <location>
        <begin position="424"/>
        <end position="441"/>
    </location>
</feature>
<reference evidence="2 3" key="1">
    <citation type="submission" date="2018-04" db="EMBL/GenBank/DDBJ databases">
        <title>The genome of golden apple snail Pomacea canaliculata provides insight into stress tolerance and invasive adaptation.</title>
        <authorList>
            <person name="Liu C."/>
            <person name="Liu B."/>
            <person name="Ren Y."/>
            <person name="Zhang Y."/>
            <person name="Wang H."/>
            <person name="Li S."/>
            <person name="Jiang F."/>
            <person name="Yin L."/>
            <person name="Zhang G."/>
            <person name="Qian W."/>
            <person name="Fan W."/>
        </authorList>
    </citation>
    <scope>NUCLEOTIDE SEQUENCE [LARGE SCALE GENOMIC DNA]</scope>
    <source>
        <strain evidence="2">SZHN2017</strain>
        <tissue evidence="2">Muscle</tissue>
    </source>
</reference>
<evidence type="ECO:0000313" key="3">
    <source>
        <dbReference type="Proteomes" id="UP000245119"/>
    </source>
</evidence>
<organism evidence="2 3">
    <name type="scientific">Pomacea canaliculata</name>
    <name type="common">Golden apple snail</name>
    <dbReference type="NCBI Taxonomy" id="400727"/>
    <lineage>
        <taxon>Eukaryota</taxon>
        <taxon>Metazoa</taxon>
        <taxon>Spiralia</taxon>
        <taxon>Lophotrochozoa</taxon>
        <taxon>Mollusca</taxon>
        <taxon>Gastropoda</taxon>
        <taxon>Caenogastropoda</taxon>
        <taxon>Architaenioglossa</taxon>
        <taxon>Ampullarioidea</taxon>
        <taxon>Ampullariidae</taxon>
        <taxon>Pomacea</taxon>
    </lineage>
</organism>
<sequence length="696" mass="76169">MQYEYSAYSSSRLGTPEKCEECARRANCTCQLETFSQTSPGLGTPDKCKECAKRASCICQLDTFSQTSSALLTPEKCEECAKRGKCPCQLETFSQTSPALGSPGKCEDCAKRAKCTCQAETFSQTSPALVTAEKCEKCAKRDECTCQLESFSQTSPGTCQFETFSQTSPALVTPEKCGECAKREKCTCQLETFSQTSPALGSPGKCEDCAKRAKCPCQLETFAQTSPGPCQLATFSQTSPAPVSPGKCGDCARRATCTCQNDTTSQTSPVLLSPVKCEDCARRATCTCQLDTFSQTSPALATPEICENCGRFSRCSCQLETFSVASSAVVTPEKCEARRSTSSKRVPSPSCVRDQGVLSVVTEAHGEEPATAINVHVNVQVRSSFDSAGFLEEVKRQITTAMEQAGWSNNLALEAPHSREPSDYASSLRRTPSPNIDTQQDSWGEENDLLMRASEEGEYSSSEMKEEVLEYPIALNEESTYDEDMDVQIYLKYHQNAKKDDERALQINNLHKGLLFSYGITAVNGEREDKLDSSTSEVALYNEFQGLKVVSDSSMLEICAHQGGLLSAYNSQSMTSQCCVDTIRGGKTSAKACDQRVHTVREGECRQKVGDCNKCSVSDTWTGRARRFGLHAELIEDQLKEWPVSDTEIDDGFDCSCAKRKDGSFQNGDSGKKEITQNDQNNRDKISTDHVFKDLC</sequence>
<evidence type="ECO:0000313" key="2">
    <source>
        <dbReference type="EMBL" id="PVD27005.1"/>
    </source>
</evidence>
<proteinExistence type="predicted"/>
<evidence type="ECO:0000256" key="1">
    <source>
        <dbReference type="SAM" id="MobiDB-lite"/>
    </source>
</evidence>
<dbReference type="OrthoDB" id="6161835at2759"/>
<feature type="region of interest" description="Disordered" evidence="1">
    <location>
        <begin position="409"/>
        <end position="441"/>
    </location>
</feature>
<name>A0A2T7P0R4_POMCA</name>
<comment type="caution">
    <text evidence="2">The sequence shown here is derived from an EMBL/GenBank/DDBJ whole genome shotgun (WGS) entry which is preliminary data.</text>
</comment>
<dbReference type="EMBL" id="PZQS01000007">
    <property type="protein sequence ID" value="PVD27005.1"/>
    <property type="molecule type" value="Genomic_DNA"/>
</dbReference>
<dbReference type="Proteomes" id="UP000245119">
    <property type="component" value="Linkage Group LG7"/>
</dbReference>
<protein>
    <submittedName>
        <fullName evidence="2">Uncharacterized protein</fullName>
    </submittedName>
</protein>
<dbReference type="AlphaFoldDB" id="A0A2T7P0R4"/>
<feature type="region of interest" description="Disordered" evidence="1">
    <location>
        <begin position="663"/>
        <end position="684"/>
    </location>
</feature>
<keyword evidence="3" id="KW-1185">Reference proteome</keyword>
<gene>
    <name evidence="2" type="ORF">C0Q70_12155</name>
</gene>